<feature type="region of interest" description="Disordered" evidence="1">
    <location>
        <begin position="102"/>
        <end position="141"/>
    </location>
</feature>
<dbReference type="EMBL" id="BKCJ010539671">
    <property type="protein sequence ID" value="GFB04264.1"/>
    <property type="molecule type" value="Genomic_DNA"/>
</dbReference>
<feature type="compositionally biased region" description="Low complexity" evidence="1">
    <location>
        <begin position="113"/>
        <end position="130"/>
    </location>
</feature>
<evidence type="ECO:0000313" key="2">
    <source>
        <dbReference type="EMBL" id="GFB04264.1"/>
    </source>
</evidence>
<reference evidence="2" key="1">
    <citation type="journal article" date="2019" name="Sci. Rep.">
        <title>Draft genome of Tanacetum cinerariifolium, the natural source of mosquito coil.</title>
        <authorList>
            <person name="Yamashiro T."/>
            <person name="Shiraishi A."/>
            <person name="Satake H."/>
            <person name="Nakayama K."/>
        </authorList>
    </citation>
    <scope>NUCLEOTIDE SEQUENCE</scope>
</reference>
<protein>
    <submittedName>
        <fullName evidence="2">Uncharacterized protein</fullName>
    </submittedName>
</protein>
<proteinExistence type="predicted"/>
<dbReference type="AlphaFoldDB" id="A0A699KQ17"/>
<organism evidence="2">
    <name type="scientific">Tanacetum cinerariifolium</name>
    <name type="common">Dalmatian daisy</name>
    <name type="synonym">Chrysanthemum cinerariifolium</name>
    <dbReference type="NCBI Taxonomy" id="118510"/>
    <lineage>
        <taxon>Eukaryota</taxon>
        <taxon>Viridiplantae</taxon>
        <taxon>Streptophyta</taxon>
        <taxon>Embryophyta</taxon>
        <taxon>Tracheophyta</taxon>
        <taxon>Spermatophyta</taxon>
        <taxon>Magnoliopsida</taxon>
        <taxon>eudicotyledons</taxon>
        <taxon>Gunneridae</taxon>
        <taxon>Pentapetalae</taxon>
        <taxon>asterids</taxon>
        <taxon>campanulids</taxon>
        <taxon>Asterales</taxon>
        <taxon>Asteraceae</taxon>
        <taxon>Asteroideae</taxon>
        <taxon>Anthemideae</taxon>
        <taxon>Anthemidinae</taxon>
        <taxon>Tanacetum</taxon>
    </lineage>
</organism>
<accession>A0A699KQ17</accession>
<comment type="caution">
    <text evidence="2">The sequence shown here is derived from an EMBL/GenBank/DDBJ whole genome shotgun (WGS) entry which is preliminary data.</text>
</comment>
<feature type="non-terminal residue" evidence="2">
    <location>
        <position position="243"/>
    </location>
</feature>
<gene>
    <name evidence="2" type="ORF">Tci_676235</name>
</gene>
<feature type="non-terminal residue" evidence="2">
    <location>
        <position position="1"/>
    </location>
</feature>
<sequence length="243" mass="27805">HVVHVGPNLKHTDLEATDFSTQPHPEQMDEGFTATTYLRTLSSLQHLAKDLSFGDLFFNDKPSEVDNEKTTAETEAESMVFVTIQQDTSAIPPMTTPVIDLTSRPDSPNVHRPLQATATKTTTTTTTTTHPLPPQPQQSTTDSMLIKRIDELEHIMVNLIQDNKHLEERLDSHGVRLYTLENLDIPQQNRFRDLPKADMKEILHQQIWETNSYKAHEDHMMLYESLEKSMNRDHTNELLKDLA</sequence>
<evidence type="ECO:0000256" key="1">
    <source>
        <dbReference type="SAM" id="MobiDB-lite"/>
    </source>
</evidence>
<name>A0A699KQ17_TANCI</name>